<accession>A0A1R4JCG5</accession>
<dbReference type="InterPro" id="IPR016130">
    <property type="entry name" value="Tyr_Pase_AS"/>
</dbReference>
<evidence type="ECO:0000313" key="1">
    <source>
        <dbReference type="EMBL" id="SJN29841.1"/>
    </source>
</evidence>
<dbReference type="InterPro" id="IPR029021">
    <property type="entry name" value="Prot-tyrosine_phosphatase-like"/>
</dbReference>
<dbReference type="AlphaFoldDB" id="A0A1R4JCG5"/>
<gene>
    <name evidence="1" type="ORF">FM125_07800</name>
</gene>
<evidence type="ECO:0000313" key="2">
    <source>
        <dbReference type="Proteomes" id="UP000196230"/>
    </source>
</evidence>
<organism evidence="1 2">
    <name type="scientific">Micrococcus lylae</name>
    <dbReference type="NCBI Taxonomy" id="1273"/>
    <lineage>
        <taxon>Bacteria</taxon>
        <taxon>Bacillati</taxon>
        <taxon>Actinomycetota</taxon>
        <taxon>Actinomycetes</taxon>
        <taxon>Micrococcales</taxon>
        <taxon>Micrococcaceae</taxon>
        <taxon>Micrococcus</taxon>
    </lineage>
</organism>
<protein>
    <submittedName>
        <fullName evidence="1">Protein tyrosine/serine phosphatase</fullName>
    </submittedName>
</protein>
<dbReference type="InterPro" id="IPR026893">
    <property type="entry name" value="Tyr/Ser_Pase_IphP-type"/>
</dbReference>
<dbReference type="Pfam" id="PF13350">
    <property type="entry name" value="Y_phosphatase3"/>
    <property type="match status" value="1"/>
</dbReference>
<dbReference type="GO" id="GO:0004721">
    <property type="term" value="F:phosphoprotein phosphatase activity"/>
    <property type="evidence" value="ECO:0007669"/>
    <property type="project" value="InterPro"/>
</dbReference>
<dbReference type="Proteomes" id="UP000196230">
    <property type="component" value="Unassembled WGS sequence"/>
</dbReference>
<proteinExistence type="predicted"/>
<dbReference type="SUPFAM" id="SSF52799">
    <property type="entry name" value="(Phosphotyrosine protein) phosphatases II"/>
    <property type="match status" value="1"/>
</dbReference>
<reference evidence="1 2" key="1">
    <citation type="submission" date="2017-02" db="EMBL/GenBank/DDBJ databases">
        <authorList>
            <person name="Peterson S.W."/>
        </authorList>
    </citation>
    <scope>NUCLEOTIDE SEQUENCE [LARGE SCALE GENOMIC DNA]</scope>
    <source>
        <strain evidence="1 2">2B3F</strain>
    </source>
</reference>
<dbReference type="PROSITE" id="PS00383">
    <property type="entry name" value="TYR_PHOSPHATASE_1"/>
    <property type="match status" value="1"/>
</dbReference>
<dbReference type="EMBL" id="FUKP01000054">
    <property type="protein sequence ID" value="SJN29841.1"/>
    <property type="molecule type" value="Genomic_DNA"/>
</dbReference>
<dbReference type="Gene3D" id="3.90.190.10">
    <property type="entry name" value="Protein tyrosine phosphatase superfamily"/>
    <property type="match status" value="1"/>
</dbReference>
<name>A0A1R4JCG5_9MICC</name>
<sequence length="228" mass="25522">MVGMQTTPTPVRWDGAVNAWTVRPGLHRMGRAEWLTDAGWAELARAGVAAVIDLRMPQEVRRREHDPAHEGVPRGVTWENHPIEDADDAEFRARFDPYPNHPAHYPDLLERYPDRIGAAMARTLEAAEVGGAVLHCSAGRDRTGLLTALLLQLPELPGGVADRDEQHAVYTAGVRGINDYRRTAKVPHPYERWVPPEDWDAHLAERLAALDEVLDAWPADRVRALLPR</sequence>